<keyword evidence="6 19" id="KW-0349">Heme</keyword>
<proteinExistence type="inferred from homology"/>
<evidence type="ECO:0000256" key="1">
    <source>
        <dbReference type="ARBA" id="ARBA00001970"/>
    </source>
</evidence>
<evidence type="ECO:0000256" key="18">
    <source>
        <dbReference type="ARBA" id="ARBA00049433"/>
    </source>
</evidence>
<sequence>MLSEQQFALIEQSLPLVANVGVGVTEHFYARLFEHNPEVKHYFNLSNQQSGKQPFALFSAIARFAKFLGEPEKLDTLKKQIAQKHVALTIKPEHYPIVGTHLIATLQELFPEDFTKDIEAAWTAAYLAIADLLITEETGLYAQNAAAVGGWDGTRQFQITRIEQESEQVKSFYLAPTNGGPIVGFTPGQYLTVQVQPDDQAYRQMRHYSITGIFDGQYRISVKQDGVVSGFLHKASIGALIDLTPPSGDFTLKTSSNPKVFISAGVGITPMVAMLGHLVEMKSSTPCHFLHACQNEAMHSFKEWLNGVSQKTALVDVIHWYEEQSDYATFTGFMNLHDVTNLPIKDGEFYLCGPIGFMKAIYKQLTALGVSQSQIHYELFGPHSDLAA</sequence>
<evidence type="ECO:0000256" key="4">
    <source>
        <dbReference type="ARBA" id="ARBA00012229"/>
    </source>
</evidence>
<keyword evidence="8" id="KW-0285">Flavoprotein</keyword>
<geneLocation type="plasmid" evidence="22 23">
    <name>unnamed5</name>
</geneLocation>
<keyword evidence="22" id="KW-0614">Plasmid</keyword>
<keyword evidence="23" id="KW-1185">Reference proteome</keyword>
<evidence type="ECO:0000256" key="14">
    <source>
        <dbReference type="ARBA" id="ARBA00023027"/>
    </source>
</evidence>
<comment type="cofactor">
    <cofactor evidence="16">
        <name>[2Fe-2S] cluster</name>
        <dbReference type="ChEBI" id="CHEBI:190135"/>
    </cofactor>
</comment>
<dbReference type="PRINTS" id="PR00410">
    <property type="entry name" value="PHEHYDRXLASE"/>
</dbReference>
<keyword evidence="9" id="KW-0479">Metal-binding</keyword>
<evidence type="ECO:0000259" key="20">
    <source>
        <dbReference type="PROSITE" id="PS01033"/>
    </source>
</evidence>
<dbReference type="InterPro" id="IPR009050">
    <property type="entry name" value="Globin-like_sf"/>
</dbReference>
<dbReference type="GO" id="GO:0005344">
    <property type="term" value="F:oxygen carrier activity"/>
    <property type="evidence" value="ECO:0007669"/>
    <property type="project" value="UniProtKB-KW"/>
</dbReference>
<evidence type="ECO:0000256" key="11">
    <source>
        <dbReference type="ARBA" id="ARBA00022857"/>
    </source>
</evidence>
<keyword evidence="12 22" id="KW-0560">Oxidoreductase</keyword>
<keyword evidence="14" id="KW-0520">NAD</keyword>
<evidence type="ECO:0000256" key="9">
    <source>
        <dbReference type="ARBA" id="ARBA00022723"/>
    </source>
</evidence>
<dbReference type="InterPro" id="IPR001433">
    <property type="entry name" value="OxRdtase_FAD/NAD-bd"/>
</dbReference>
<keyword evidence="13" id="KW-0408">Iron</keyword>
<evidence type="ECO:0000256" key="17">
    <source>
        <dbReference type="ARBA" id="ARBA00048649"/>
    </source>
</evidence>
<gene>
    <name evidence="22" type="primary">hmpA</name>
    <name evidence="22" type="ORF">J5O05_18895</name>
</gene>
<dbReference type="PROSITE" id="PS51384">
    <property type="entry name" value="FAD_FR"/>
    <property type="match status" value="1"/>
</dbReference>
<dbReference type="GO" id="GO:0009636">
    <property type="term" value="P:response to toxic substance"/>
    <property type="evidence" value="ECO:0007669"/>
    <property type="project" value="UniProtKB-KW"/>
</dbReference>
<keyword evidence="10" id="KW-0274">FAD</keyword>
<evidence type="ECO:0000256" key="3">
    <source>
        <dbReference type="ARBA" id="ARBA00006401"/>
    </source>
</evidence>
<dbReference type="GO" id="GO:0046872">
    <property type="term" value="F:metal ion binding"/>
    <property type="evidence" value="ECO:0007669"/>
    <property type="project" value="UniProtKB-KW"/>
</dbReference>
<protein>
    <recommendedName>
        <fullName evidence="4">nitric oxide dioxygenase</fullName>
        <ecNumber evidence="4">1.14.12.17</ecNumber>
    </recommendedName>
</protein>
<dbReference type="AlphaFoldDB" id="A0A975HMY0"/>
<evidence type="ECO:0000256" key="8">
    <source>
        <dbReference type="ARBA" id="ARBA00022630"/>
    </source>
</evidence>
<evidence type="ECO:0000256" key="5">
    <source>
        <dbReference type="ARBA" id="ARBA00022575"/>
    </source>
</evidence>
<dbReference type="Pfam" id="PF00042">
    <property type="entry name" value="Globin"/>
    <property type="match status" value="1"/>
</dbReference>
<evidence type="ECO:0000256" key="6">
    <source>
        <dbReference type="ARBA" id="ARBA00022617"/>
    </source>
</evidence>
<dbReference type="CDD" id="cd06184">
    <property type="entry name" value="flavohem_like_fad_nad_binding"/>
    <property type="match status" value="1"/>
</dbReference>
<evidence type="ECO:0000256" key="16">
    <source>
        <dbReference type="ARBA" id="ARBA00034078"/>
    </source>
</evidence>
<evidence type="ECO:0000256" key="7">
    <source>
        <dbReference type="ARBA" id="ARBA00022621"/>
    </source>
</evidence>
<comment type="similarity">
    <text evidence="19">Belongs to the globin family.</text>
</comment>
<evidence type="ECO:0000313" key="22">
    <source>
        <dbReference type="EMBL" id="QTH73554.1"/>
    </source>
</evidence>
<dbReference type="InterPro" id="IPR017938">
    <property type="entry name" value="Riboflavin_synthase-like_b-brl"/>
</dbReference>
<dbReference type="InterPro" id="IPR008333">
    <property type="entry name" value="Cbr1-like_FAD-bd_dom"/>
</dbReference>
<dbReference type="PANTHER" id="PTHR43396">
    <property type="entry name" value="FLAVOHEMOPROTEIN"/>
    <property type="match status" value="1"/>
</dbReference>
<dbReference type="Gene3D" id="3.40.50.80">
    <property type="entry name" value="Nucleotide-binding domain of ferredoxin-NADP reductase (FNR) module"/>
    <property type="match status" value="1"/>
</dbReference>
<dbReference type="GO" id="GO:0019825">
    <property type="term" value="F:oxygen binding"/>
    <property type="evidence" value="ECO:0007669"/>
    <property type="project" value="InterPro"/>
</dbReference>
<evidence type="ECO:0000256" key="2">
    <source>
        <dbReference type="ARBA" id="ARBA00001974"/>
    </source>
</evidence>
<dbReference type="RefSeq" id="WP_208845166.1">
    <property type="nucleotide sequence ID" value="NZ_CP072135.1"/>
</dbReference>
<comment type="catalytic activity">
    <reaction evidence="17">
        <text>2 nitric oxide + NADH + 2 O2 = 2 nitrate + NAD(+) + H(+)</text>
        <dbReference type="Rhea" id="RHEA:19469"/>
        <dbReference type="ChEBI" id="CHEBI:15378"/>
        <dbReference type="ChEBI" id="CHEBI:15379"/>
        <dbReference type="ChEBI" id="CHEBI:16480"/>
        <dbReference type="ChEBI" id="CHEBI:17632"/>
        <dbReference type="ChEBI" id="CHEBI:57540"/>
        <dbReference type="ChEBI" id="CHEBI:57945"/>
        <dbReference type="EC" id="1.14.12.17"/>
    </reaction>
</comment>
<dbReference type="GO" id="GO:0020037">
    <property type="term" value="F:heme binding"/>
    <property type="evidence" value="ECO:0007669"/>
    <property type="project" value="InterPro"/>
</dbReference>
<evidence type="ECO:0000259" key="21">
    <source>
        <dbReference type="PROSITE" id="PS51384"/>
    </source>
</evidence>
<dbReference type="FunFam" id="3.40.50.80:FF:000010">
    <property type="entry name" value="Flavohemoprotein"/>
    <property type="match status" value="1"/>
</dbReference>
<dbReference type="InterPro" id="IPR000971">
    <property type="entry name" value="Globin"/>
</dbReference>
<dbReference type="FunFam" id="1.10.490.10:FF:000003">
    <property type="entry name" value="Flavohemoprotein"/>
    <property type="match status" value="1"/>
</dbReference>
<dbReference type="InterPro" id="IPR017927">
    <property type="entry name" value="FAD-bd_FR_type"/>
</dbReference>
<dbReference type="SUPFAM" id="SSF63380">
    <property type="entry name" value="Riboflavin synthase domain-like"/>
    <property type="match status" value="1"/>
</dbReference>
<evidence type="ECO:0000256" key="15">
    <source>
        <dbReference type="ARBA" id="ARBA00025094"/>
    </source>
</evidence>
<dbReference type="PANTHER" id="PTHR43396:SF3">
    <property type="entry name" value="FLAVOHEMOPROTEIN"/>
    <property type="match status" value="1"/>
</dbReference>
<comment type="function">
    <text evidence="15">Is involved in NO detoxification in an aerobic process, termed nitric oxide dioxygenase (NOD) reaction that utilizes O(2) and NAD(P)H to convert NO to nitrate, which protects the bacterium from various noxious nitrogen compounds. Therefore, plays a central role in the inducible response to nitrosative stress.</text>
</comment>
<dbReference type="KEGG" id="pxi:J5O05_18895"/>
<name>A0A975HMY0_9GAMM</name>
<dbReference type="SUPFAM" id="SSF52343">
    <property type="entry name" value="Ferredoxin reductase-like, C-terminal NADP-linked domain"/>
    <property type="match status" value="1"/>
</dbReference>
<dbReference type="EC" id="1.14.12.17" evidence="4"/>
<evidence type="ECO:0000256" key="12">
    <source>
        <dbReference type="ARBA" id="ARBA00023002"/>
    </source>
</evidence>
<dbReference type="SUPFAM" id="SSF46458">
    <property type="entry name" value="Globin-like"/>
    <property type="match status" value="1"/>
</dbReference>
<feature type="domain" description="Globin" evidence="20">
    <location>
        <begin position="1"/>
        <end position="138"/>
    </location>
</feature>
<dbReference type="Gene3D" id="2.40.30.10">
    <property type="entry name" value="Translation factors"/>
    <property type="match status" value="1"/>
</dbReference>
<comment type="cofactor">
    <cofactor evidence="2">
        <name>FAD</name>
        <dbReference type="ChEBI" id="CHEBI:57692"/>
    </cofactor>
</comment>
<dbReference type="Pfam" id="PF00970">
    <property type="entry name" value="FAD_binding_6"/>
    <property type="match status" value="1"/>
</dbReference>
<keyword evidence="7 19" id="KW-0561">Oxygen transport</keyword>
<evidence type="ECO:0000256" key="13">
    <source>
        <dbReference type="ARBA" id="ARBA00023004"/>
    </source>
</evidence>
<keyword evidence="5" id="KW-0216">Detoxification</keyword>
<dbReference type="InterPro" id="IPR039261">
    <property type="entry name" value="FNR_nucleotide-bd"/>
</dbReference>
<dbReference type="GO" id="GO:0046210">
    <property type="term" value="P:nitric oxide catabolic process"/>
    <property type="evidence" value="ECO:0007669"/>
    <property type="project" value="TreeGrafter"/>
</dbReference>
<dbReference type="Gene3D" id="1.10.490.10">
    <property type="entry name" value="Globins"/>
    <property type="match status" value="1"/>
</dbReference>
<dbReference type="EMBL" id="CP072135">
    <property type="protein sequence ID" value="QTH73554.1"/>
    <property type="molecule type" value="Genomic_DNA"/>
</dbReference>
<dbReference type="GO" id="GO:0008941">
    <property type="term" value="F:nitric oxide dioxygenase NAD(P)H activity"/>
    <property type="evidence" value="ECO:0007669"/>
    <property type="project" value="UniProtKB-EC"/>
</dbReference>
<dbReference type="InterPro" id="IPR012292">
    <property type="entry name" value="Globin/Proto"/>
</dbReference>
<keyword evidence="11" id="KW-0521">NADP</keyword>
<evidence type="ECO:0000313" key="23">
    <source>
        <dbReference type="Proteomes" id="UP000664904"/>
    </source>
</evidence>
<comment type="catalytic activity">
    <reaction evidence="18">
        <text>2 nitric oxide + NADPH + 2 O2 = 2 nitrate + NADP(+) + H(+)</text>
        <dbReference type="Rhea" id="RHEA:19465"/>
        <dbReference type="ChEBI" id="CHEBI:15378"/>
        <dbReference type="ChEBI" id="CHEBI:15379"/>
        <dbReference type="ChEBI" id="CHEBI:16480"/>
        <dbReference type="ChEBI" id="CHEBI:17632"/>
        <dbReference type="ChEBI" id="CHEBI:57783"/>
        <dbReference type="ChEBI" id="CHEBI:58349"/>
        <dbReference type="EC" id="1.14.12.17"/>
    </reaction>
</comment>
<accession>A0A975HMY0</accession>
<feature type="domain" description="FAD-binding FR-type" evidence="21">
    <location>
        <begin position="152"/>
        <end position="253"/>
    </location>
</feature>
<comment type="similarity">
    <text evidence="3">In the C-terminal section; belongs to the flavoprotein pyridine nucleotide cytochrome reductase family.</text>
</comment>
<evidence type="ECO:0000256" key="19">
    <source>
        <dbReference type="RuleBase" id="RU000356"/>
    </source>
</evidence>
<dbReference type="GO" id="GO:0071949">
    <property type="term" value="F:FAD binding"/>
    <property type="evidence" value="ECO:0007669"/>
    <property type="project" value="TreeGrafter"/>
</dbReference>
<comment type="cofactor">
    <cofactor evidence="1">
        <name>heme b</name>
        <dbReference type="ChEBI" id="CHEBI:60344"/>
    </cofactor>
</comment>
<organism evidence="22 23">
    <name type="scientific">Pseudoalteromonas xiamenensis</name>
    <dbReference type="NCBI Taxonomy" id="882626"/>
    <lineage>
        <taxon>Bacteria</taxon>
        <taxon>Pseudomonadati</taxon>
        <taxon>Pseudomonadota</taxon>
        <taxon>Gammaproteobacteria</taxon>
        <taxon>Alteromonadales</taxon>
        <taxon>Pseudoalteromonadaceae</taxon>
        <taxon>Pseudoalteromonas</taxon>
    </lineage>
</organism>
<evidence type="ECO:0000256" key="10">
    <source>
        <dbReference type="ARBA" id="ARBA00022827"/>
    </source>
</evidence>
<dbReference type="Proteomes" id="UP000664904">
    <property type="component" value="Plasmid unnamed5"/>
</dbReference>
<keyword evidence="19" id="KW-0813">Transport</keyword>
<dbReference type="GO" id="GO:0071500">
    <property type="term" value="P:cellular response to nitrosative stress"/>
    <property type="evidence" value="ECO:0007669"/>
    <property type="project" value="TreeGrafter"/>
</dbReference>
<reference evidence="22" key="1">
    <citation type="submission" date="2021-03" db="EMBL/GenBank/DDBJ databases">
        <title>Complete Genome of Pseudoalteromonas xiamenensis STKMTI.2, a new potential marine bacterium producing anti-Vibrio compounds.</title>
        <authorList>
            <person name="Handayani D.P."/>
            <person name="Isnansetyo A."/>
            <person name="Istiqomah I."/>
            <person name="Jumina J."/>
        </authorList>
    </citation>
    <scope>NUCLEOTIDE SEQUENCE</scope>
    <source>
        <strain evidence="22">STKMTI.2</strain>
        <plasmid evidence="22">unnamed5</plasmid>
    </source>
</reference>
<dbReference type="Pfam" id="PF00175">
    <property type="entry name" value="NAD_binding_1"/>
    <property type="match status" value="1"/>
</dbReference>
<dbReference type="NCBIfam" id="NF009805">
    <property type="entry name" value="PRK13289.1"/>
    <property type="match status" value="1"/>
</dbReference>
<dbReference type="PROSITE" id="PS01033">
    <property type="entry name" value="GLOBIN"/>
    <property type="match status" value="1"/>
</dbReference>